<dbReference type="InterPro" id="IPR002498">
    <property type="entry name" value="PInositol-4-P-4/5-kinase_core"/>
</dbReference>
<dbReference type="EC" id="2.7.1.68" evidence="1"/>
<evidence type="ECO:0000313" key="5">
    <source>
        <dbReference type="EMBL" id="MBA0820187.1"/>
    </source>
</evidence>
<dbReference type="Gene3D" id="3.30.800.10">
    <property type="entry name" value="Phosphatidylinositol Phosphate Kinase II Beta"/>
    <property type="match status" value="1"/>
</dbReference>
<dbReference type="Gene3D" id="3.30.360.50">
    <property type="entry name" value="S-adenosylmethionine decarboxylase"/>
    <property type="match status" value="1"/>
</dbReference>
<evidence type="ECO:0000259" key="4">
    <source>
        <dbReference type="PROSITE" id="PS51455"/>
    </source>
</evidence>
<evidence type="ECO:0000256" key="1">
    <source>
        <dbReference type="ARBA" id="ARBA00012172"/>
    </source>
</evidence>
<dbReference type="Gene3D" id="3.30.810.10">
    <property type="entry name" value="2-Layer Sandwich"/>
    <property type="match status" value="1"/>
</dbReference>
<protein>
    <recommendedName>
        <fullName evidence="1">1-phosphatidylinositol-4-phosphate 5-kinase</fullName>
        <ecNumber evidence="1">2.7.1.68</ecNumber>
    </recommendedName>
</protein>
<keyword evidence="6" id="KW-1185">Reference proteome</keyword>
<evidence type="ECO:0000256" key="2">
    <source>
        <dbReference type="ARBA" id="ARBA00022777"/>
    </source>
</evidence>
<proteinExistence type="predicted"/>
<dbReference type="GO" id="GO:0046854">
    <property type="term" value="P:phosphatidylinositol phosphate biosynthetic process"/>
    <property type="evidence" value="ECO:0007669"/>
    <property type="project" value="TreeGrafter"/>
</dbReference>
<dbReference type="EMBL" id="JABFAD010333644">
    <property type="protein sequence ID" value="MBA0820187.1"/>
    <property type="molecule type" value="Genomic_DNA"/>
</dbReference>
<gene>
    <name evidence="5" type="ORF">Gohar_028409</name>
</gene>
<dbReference type="Pfam" id="PF01504">
    <property type="entry name" value="PIP5K"/>
    <property type="match status" value="1"/>
</dbReference>
<evidence type="ECO:0000313" key="6">
    <source>
        <dbReference type="Proteomes" id="UP000593560"/>
    </source>
</evidence>
<dbReference type="GO" id="GO:0016308">
    <property type="term" value="F:1-phosphatidylinositol-4-phosphate 5-kinase activity"/>
    <property type="evidence" value="ECO:0007669"/>
    <property type="project" value="UniProtKB-EC"/>
</dbReference>
<dbReference type="SUPFAM" id="SSF56104">
    <property type="entry name" value="SAICAR synthase-like"/>
    <property type="match status" value="2"/>
</dbReference>
<feature type="domain" description="PIPK" evidence="4">
    <location>
        <begin position="1"/>
        <end position="500"/>
    </location>
</feature>
<dbReference type="InterPro" id="IPR027483">
    <property type="entry name" value="PInositol-4-P-4/5-kinase_C_sf"/>
</dbReference>
<accession>A0A7J9IDM1</accession>
<comment type="caution">
    <text evidence="5">The sequence shown here is derived from an EMBL/GenBank/DDBJ whole genome shotgun (WGS) entry which is preliminary data.</text>
</comment>
<keyword evidence="3" id="KW-0067">ATP-binding</keyword>
<dbReference type="Proteomes" id="UP000593560">
    <property type="component" value="Unassembled WGS sequence"/>
</dbReference>
<dbReference type="PANTHER" id="PTHR23086">
    <property type="entry name" value="PHOSPHATIDYLINOSITOL-4-PHOSPHATE 5-KINASE"/>
    <property type="match status" value="1"/>
</dbReference>
<dbReference type="AlphaFoldDB" id="A0A7J9IDM1"/>
<keyword evidence="3" id="KW-0808">Transferase</keyword>
<keyword evidence="2 3" id="KW-0418">Kinase</keyword>
<dbReference type="SMART" id="SM00330">
    <property type="entry name" value="PIPKc"/>
    <property type="match status" value="1"/>
</dbReference>
<evidence type="ECO:0000256" key="3">
    <source>
        <dbReference type="PROSITE-ProRule" id="PRU00781"/>
    </source>
</evidence>
<reference evidence="5 6" key="1">
    <citation type="journal article" date="2019" name="Genome Biol. Evol.">
        <title>Insights into the evolution of the New World diploid cottons (Gossypium, subgenus Houzingenia) based on genome sequencing.</title>
        <authorList>
            <person name="Grover C.E."/>
            <person name="Arick M.A. 2nd"/>
            <person name="Thrash A."/>
            <person name="Conover J.L."/>
            <person name="Sanders W.S."/>
            <person name="Peterson D.G."/>
            <person name="Frelichowski J.E."/>
            <person name="Scheffler J.A."/>
            <person name="Scheffler B.E."/>
            <person name="Wendel J.F."/>
        </authorList>
    </citation>
    <scope>NUCLEOTIDE SEQUENCE [LARGE SCALE GENOMIC DNA]</scope>
    <source>
        <strain evidence="5">0</strain>
        <tissue evidence="5">Leaf</tissue>
    </source>
</reference>
<name>A0A7J9IDM1_9ROSI</name>
<dbReference type="PROSITE" id="PS51455">
    <property type="entry name" value="PIPK"/>
    <property type="match status" value="1"/>
</dbReference>
<dbReference type="PANTHER" id="PTHR23086:SF111">
    <property type="entry name" value="PHOSPHATIDYLINOSITOL 4-PHOSPHATE 5-KINASE 10"/>
    <property type="match status" value="1"/>
</dbReference>
<dbReference type="InterPro" id="IPR023610">
    <property type="entry name" value="PInositol-4/5-P-5/4-kinase"/>
</dbReference>
<dbReference type="OrthoDB" id="70770at2759"/>
<sequence length="507" mass="58394">MAFSDKELMTTDYMIQCSRHHCNNLPPGIVTGFEWKDYCPKSFRLIQELENIDNDDYMMVVCSDETIKQVTSTVRPGNMFLFSNDSRFAIKTLRKSELKVLLEMLPSYYSHIKRFRSTILNKLYGAHVVKPSGGTKVYFVVVANIFKSDLLMHRCYDLKGSLQGRKVEKMRYREKTLHKESDLDFLFYLEPLVRQRLLKQIKYDCAFLEAAGIMNYSLMLGLHVKGSRQVDCVNSKCSNNGMRIFNVALHQSDVASQRSSDSSYKGDVQKNTNNGLKISGFKGFKKQLEFQFFDDDPLSNINNNMGLRVFDFESIEQALHVVQCTVISTIMELDRHLARKFYKKAWNCKIGDSARKEMTVLTEIDDINPRAFIYSTSKYSTTNIMDIISNTSFSENEASEVSFGDQWLQNNSSKFGEELAARGVRISKNGTGTLSCQNFTVIECYDVLLCFGIVDFFQNYNVIKRIEHAYKSLQFDRKMIAAVNPKIYSSRFQEFISDIFKADEPLN</sequence>
<dbReference type="InterPro" id="IPR027484">
    <property type="entry name" value="PInositol-4-P-5-kinase_N"/>
</dbReference>
<dbReference type="GO" id="GO:0005524">
    <property type="term" value="F:ATP binding"/>
    <property type="evidence" value="ECO:0007669"/>
    <property type="project" value="UniProtKB-UniRule"/>
</dbReference>
<organism evidence="5 6">
    <name type="scientific">Gossypium harknessii</name>
    <dbReference type="NCBI Taxonomy" id="34285"/>
    <lineage>
        <taxon>Eukaryota</taxon>
        <taxon>Viridiplantae</taxon>
        <taxon>Streptophyta</taxon>
        <taxon>Embryophyta</taxon>
        <taxon>Tracheophyta</taxon>
        <taxon>Spermatophyta</taxon>
        <taxon>Magnoliopsida</taxon>
        <taxon>eudicotyledons</taxon>
        <taxon>Gunneridae</taxon>
        <taxon>Pentapetalae</taxon>
        <taxon>rosids</taxon>
        <taxon>malvids</taxon>
        <taxon>Malvales</taxon>
        <taxon>Malvaceae</taxon>
        <taxon>Malvoideae</taxon>
        <taxon>Gossypium</taxon>
    </lineage>
</organism>
<keyword evidence="3" id="KW-0547">Nucleotide-binding</keyword>
<dbReference type="GO" id="GO:0005886">
    <property type="term" value="C:plasma membrane"/>
    <property type="evidence" value="ECO:0007669"/>
    <property type="project" value="TreeGrafter"/>
</dbReference>